<keyword evidence="5 7" id="KW-1133">Transmembrane helix</keyword>
<dbReference type="FunCoup" id="A0A7G1G1S4">
    <property type="interactions" value="364"/>
</dbReference>
<organism evidence="9 10">
    <name type="scientific">Tepiditoga spiralis</name>
    <dbReference type="NCBI Taxonomy" id="2108365"/>
    <lineage>
        <taxon>Bacteria</taxon>
        <taxon>Thermotogati</taxon>
        <taxon>Thermotogota</taxon>
        <taxon>Thermotogae</taxon>
        <taxon>Petrotogales</taxon>
        <taxon>Petrotogaceae</taxon>
        <taxon>Tepiditoga</taxon>
    </lineage>
</organism>
<dbReference type="InterPro" id="IPR036259">
    <property type="entry name" value="MFS_trans_sf"/>
</dbReference>
<feature type="transmembrane region" description="Helical" evidence="7">
    <location>
        <begin position="159"/>
        <end position="179"/>
    </location>
</feature>
<feature type="transmembrane region" description="Helical" evidence="7">
    <location>
        <begin position="261"/>
        <end position="281"/>
    </location>
</feature>
<evidence type="ECO:0000259" key="8">
    <source>
        <dbReference type="PROSITE" id="PS50850"/>
    </source>
</evidence>
<keyword evidence="3" id="KW-0813">Transport</keyword>
<dbReference type="EMBL" id="AP018712">
    <property type="protein sequence ID" value="BBE30190.1"/>
    <property type="molecule type" value="Genomic_DNA"/>
</dbReference>
<feature type="transmembrane region" description="Helical" evidence="7">
    <location>
        <begin position="38"/>
        <end position="64"/>
    </location>
</feature>
<dbReference type="GO" id="GO:0016020">
    <property type="term" value="C:membrane"/>
    <property type="evidence" value="ECO:0007669"/>
    <property type="project" value="TreeGrafter"/>
</dbReference>
<feature type="transmembrane region" description="Helical" evidence="7">
    <location>
        <begin position="287"/>
        <end position="305"/>
    </location>
</feature>
<feature type="transmembrane region" description="Helical" evidence="7">
    <location>
        <begin position="129"/>
        <end position="153"/>
    </location>
</feature>
<dbReference type="AlphaFoldDB" id="A0A7G1G1S4"/>
<dbReference type="RefSeq" id="WP_190615316.1">
    <property type="nucleotide sequence ID" value="NZ_AP018712.1"/>
</dbReference>
<dbReference type="InterPro" id="IPR020846">
    <property type="entry name" value="MFS_dom"/>
</dbReference>
<feature type="transmembrane region" description="Helical" evidence="7">
    <location>
        <begin position="236"/>
        <end position="254"/>
    </location>
</feature>
<dbReference type="PROSITE" id="PS50850">
    <property type="entry name" value="MFS"/>
    <property type="match status" value="1"/>
</dbReference>
<keyword evidence="10" id="KW-1185">Reference proteome</keyword>
<evidence type="ECO:0000256" key="1">
    <source>
        <dbReference type="ARBA" id="ARBA00004127"/>
    </source>
</evidence>
<evidence type="ECO:0000256" key="5">
    <source>
        <dbReference type="ARBA" id="ARBA00022989"/>
    </source>
</evidence>
<dbReference type="InParanoid" id="A0A7G1G1S4"/>
<sequence length="371" mass="41592">MELKKRNFVFLSLLLFSILVNTLAPIMTSIKSTFNVSIIELSFVPTLSTVGSMLSNFIGAMIIAQLGLKSSLLITIIFGVIGTSIFAISSSFLMILFGIFFIGVSMGTAFTTLTSFFAHLDEKYQNYGFFHACFGFGGILAPVFIAFLLKYNIDFRTIYAVYSVLLIVLFFYVLLTNTMKNTKYEAIRFREALKILSRKFVYISLIIFVLYAGVEIGYVTWSGTLFNKFNITKENASLILSGFWIVFTFARILTEKINKKIGLLKTISIFSFFSALSIILLLFTHNYLFFISTGIFLGPIFPSVQKFSNSKLSNREVGLFSGLVYGSTGIGQLIIVNSMALIGSINILYSYVLPMFILFTLILLKRLLNSV</sequence>
<dbReference type="GO" id="GO:0022857">
    <property type="term" value="F:transmembrane transporter activity"/>
    <property type="evidence" value="ECO:0007669"/>
    <property type="project" value="InterPro"/>
</dbReference>
<dbReference type="Gene3D" id="1.20.1250.20">
    <property type="entry name" value="MFS general substrate transporter like domains"/>
    <property type="match status" value="1"/>
</dbReference>
<dbReference type="GO" id="GO:0012505">
    <property type="term" value="C:endomembrane system"/>
    <property type="evidence" value="ECO:0007669"/>
    <property type="project" value="UniProtKB-SubCell"/>
</dbReference>
<proteinExistence type="inferred from homology"/>
<evidence type="ECO:0000256" key="3">
    <source>
        <dbReference type="ARBA" id="ARBA00022448"/>
    </source>
</evidence>
<protein>
    <recommendedName>
        <fullName evidence="8">Major facilitator superfamily (MFS) profile domain-containing protein</fullName>
    </recommendedName>
</protein>
<dbReference type="Pfam" id="PF07690">
    <property type="entry name" value="MFS_1"/>
    <property type="match status" value="1"/>
</dbReference>
<feature type="transmembrane region" description="Helical" evidence="7">
    <location>
        <begin position="71"/>
        <end position="89"/>
    </location>
</feature>
<evidence type="ECO:0000256" key="6">
    <source>
        <dbReference type="ARBA" id="ARBA00023136"/>
    </source>
</evidence>
<evidence type="ECO:0000313" key="9">
    <source>
        <dbReference type="EMBL" id="BBE30190.1"/>
    </source>
</evidence>
<feature type="transmembrane region" description="Helical" evidence="7">
    <location>
        <begin position="95"/>
        <end position="117"/>
    </location>
</feature>
<keyword evidence="4 7" id="KW-0812">Transmembrane</keyword>
<gene>
    <name evidence="9" type="ORF">OSSY52_03310</name>
</gene>
<feature type="transmembrane region" description="Helical" evidence="7">
    <location>
        <begin position="341"/>
        <end position="364"/>
    </location>
</feature>
<name>A0A7G1G1S4_9BACT</name>
<dbReference type="PANTHER" id="PTHR23514:SF3">
    <property type="entry name" value="BYPASS OF STOP CODON PROTEIN 6"/>
    <property type="match status" value="1"/>
</dbReference>
<reference evidence="9 10" key="1">
    <citation type="submission" date="2018-06" db="EMBL/GenBank/DDBJ databases">
        <title>Genome sequencing of Oceanotoga sp. sy52.</title>
        <authorList>
            <person name="Mori K."/>
        </authorList>
    </citation>
    <scope>NUCLEOTIDE SEQUENCE [LARGE SCALE GENOMIC DNA]</scope>
    <source>
        <strain evidence="10">sy52</strain>
    </source>
</reference>
<keyword evidence="6 7" id="KW-0472">Membrane</keyword>
<dbReference type="KEGG" id="ocy:OSSY52_03310"/>
<feature type="transmembrane region" description="Helical" evidence="7">
    <location>
        <begin position="200"/>
        <end position="221"/>
    </location>
</feature>
<evidence type="ECO:0000256" key="2">
    <source>
        <dbReference type="ARBA" id="ARBA00008335"/>
    </source>
</evidence>
<comment type="subcellular location">
    <subcellularLocation>
        <location evidence="1">Endomembrane system</location>
        <topology evidence="1">Multi-pass membrane protein</topology>
    </subcellularLocation>
</comment>
<dbReference type="Proteomes" id="UP000516361">
    <property type="component" value="Chromosome"/>
</dbReference>
<evidence type="ECO:0000256" key="7">
    <source>
        <dbReference type="SAM" id="Phobius"/>
    </source>
</evidence>
<evidence type="ECO:0000256" key="4">
    <source>
        <dbReference type="ARBA" id="ARBA00022692"/>
    </source>
</evidence>
<accession>A0A7G1G1S4</accession>
<feature type="transmembrane region" description="Helical" evidence="7">
    <location>
        <begin position="317"/>
        <end position="335"/>
    </location>
</feature>
<dbReference type="PANTHER" id="PTHR23514">
    <property type="entry name" value="BYPASS OF STOP CODON PROTEIN 6"/>
    <property type="match status" value="1"/>
</dbReference>
<dbReference type="InterPro" id="IPR011701">
    <property type="entry name" value="MFS"/>
</dbReference>
<dbReference type="InterPro" id="IPR051788">
    <property type="entry name" value="MFS_Transporter"/>
</dbReference>
<evidence type="ECO:0000313" key="10">
    <source>
        <dbReference type="Proteomes" id="UP000516361"/>
    </source>
</evidence>
<comment type="similarity">
    <text evidence="2">Belongs to the major facilitator superfamily.</text>
</comment>
<dbReference type="SUPFAM" id="SSF103473">
    <property type="entry name" value="MFS general substrate transporter"/>
    <property type="match status" value="1"/>
</dbReference>
<feature type="domain" description="Major facilitator superfamily (MFS) profile" evidence="8">
    <location>
        <begin position="5"/>
        <end position="371"/>
    </location>
</feature>